<evidence type="ECO:0000256" key="1">
    <source>
        <dbReference type="SAM" id="MobiDB-lite"/>
    </source>
</evidence>
<protein>
    <submittedName>
        <fullName evidence="3">Methoxymalonyl-ACP biosynthesis protein FkbH</fullName>
    </submittedName>
</protein>
<dbReference type="InterPro" id="IPR010033">
    <property type="entry name" value="HAD_SF_ppase_IIIC"/>
</dbReference>
<sequence length="665" mass="72122">MTSSVDRPAAPAPQATSAPGTRPAPGTSATPAPTAPTVPDTQATPAVPGAEGTTPTDPAAVLAELYRAGDLAREYPRVRDLLAELPDDQLERAGRLLDRVGVDAVLAAHPDTPVVPVVITGHGTVAPLVPLLTAQLARHGLLLRARVGDFGGYLDEFAGADGTELVLALLDAQLVFDQVPLPWRPEDVARTFAARIDLIERLLTGSTAPVVLNTIVLPRTFPAQLVDHRSRAALGAVWREANARLLRLPQRHPSVVVLDLDPWAADGIGVHDARLSVYARAHLSPALLHAYARDVAHLARARAGGTRKVLALDLDDTVWGGVLGEVGPDGVQVAETHRGEAFRAFQRVVKQLGAQGVLVAAVSKNDPEPVRATLRDHPDMTLREDDFVRVIANWRPKHENLRDLATDLNLGLDSVVFVDDNPFERGLVRRELPPVAVVAVDDDPAGHVGRLLADGWFDTLALTAEDRERPQRYREDGERRDFLHSFDSLHDYLAELGVRVRLSVPTEAEVPRVSQLTLRTNQFNLTARRLSPAEVATLLDDPASTVLAVRSGDRFGDNGLVGAVFLRRVDDVLHIDNFLLSCRVFSRGVETATLAEVLRHARETDAAAVTAEYRPTARNAKVAEFYPRNGFARLDGSRFRHDLTDIPPPPEHVELTGSWPPGGQP</sequence>
<dbReference type="Gene3D" id="3.40.50.1000">
    <property type="entry name" value="HAD superfamily/HAD-like"/>
    <property type="match status" value="1"/>
</dbReference>
<dbReference type="InterPro" id="IPR036412">
    <property type="entry name" value="HAD-like_sf"/>
</dbReference>
<dbReference type="InterPro" id="IPR023214">
    <property type="entry name" value="HAD_sf"/>
</dbReference>
<dbReference type="InterPro" id="IPR036514">
    <property type="entry name" value="SGNH_hydro_sf"/>
</dbReference>
<accession>A0A246RH58</accession>
<name>A0A246RH58_9ACTN</name>
<dbReference type="RefSeq" id="WP_144081772.1">
    <property type="nucleotide sequence ID" value="NZ_MZMV01000061.1"/>
</dbReference>
<feature type="region of interest" description="Disordered" evidence="1">
    <location>
        <begin position="644"/>
        <end position="665"/>
    </location>
</feature>
<evidence type="ECO:0000313" key="4">
    <source>
        <dbReference type="Proteomes" id="UP000197174"/>
    </source>
</evidence>
<dbReference type="AlphaFoldDB" id="A0A246RH58"/>
<gene>
    <name evidence="3" type="ORF">B5D80_26625</name>
</gene>
<dbReference type="Gene3D" id="3.40.50.1110">
    <property type="entry name" value="SGNH hydrolase"/>
    <property type="match status" value="1"/>
</dbReference>
<evidence type="ECO:0000313" key="3">
    <source>
        <dbReference type="EMBL" id="OWV01453.1"/>
    </source>
</evidence>
<dbReference type="NCBIfam" id="TIGR01686">
    <property type="entry name" value="FkbH"/>
    <property type="match status" value="1"/>
</dbReference>
<comment type="caution">
    <text evidence="3">The sequence shown here is derived from an EMBL/GenBank/DDBJ whole genome shotgun (WGS) entry which is preliminary data.</text>
</comment>
<dbReference type="EMBL" id="MZMV01000061">
    <property type="protein sequence ID" value="OWV01453.1"/>
    <property type="molecule type" value="Genomic_DNA"/>
</dbReference>
<reference evidence="3 4" key="1">
    <citation type="submission" date="2017-03" db="EMBL/GenBank/DDBJ databases">
        <title>Whole genome sequence of Micromonospora wenchangensis, isolated from mangrove soil.</title>
        <authorList>
            <person name="Yang H."/>
        </authorList>
    </citation>
    <scope>NUCLEOTIDE SEQUENCE [LARGE SCALE GENOMIC DNA]</scope>
    <source>
        <strain evidence="3 4">CCTCC AA 2012002</strain>
    </source>
</reference>
<dbReference type="SUPFAM" id="SSF56784">
    <property type="entry name" value="HAD-like"/>
    <property type="match status" value="1"/>
</dbReference>
<keyword evidence="4" id="KW-1185">Reference proteome</keyword>
<feature type="domain" description="N-acetyltransferase" evidence="2">
    <location>
        <begin position="500"/>
        <end position="660"/>
    </location>
</feature>
<feature type="compositionally biased region" description="Low complexity" evidence="1">
    <location>
        <begin position="8"/>
        <end position="48"/>
    </location>
</feature>
<organism evidence="3 4">
    <name type="scientific">Micromonospora wenchangensis</name>
    <dbReference type="NCBI Taxonomy" id="1185415"/>
    <lineage>
        <taxon>Bacteria</taxon>
        <taxon>Bacillati</taxon>
        <taxon>Actinomycetota</taxon>
        <taxon>Actinomycetes</taxon>
        <taxon>Micromonosporales</taxon>
        <taxon>Micromonosporaceae</taxon>
        <taxon>Micromonospora</taxon>
    </lineage>
</organism>
<dbReference type="NCBIfam" id="TIGR01681">
    <property type="entry name" value="HAD-SF-IIIC"/>
    <property type="match status" value="1"/>
</dbReference>
<proteinExistence type="predicted"/>
<dbReference type="InterPro" id="IPR016181">
    <property type="entry name" value="Acyl_CoA_acyltransferase"/>
</dbReference>
<dbReference type="InterPro" id="IPR000182">
    <property type="entry name" value="GNAT_dom"/>
</dbReference>
<dbReference type="Proteomes" id="UP000197174">
    <property type="component" value="Unassembled WGS sequence"/>
</dbReference>
<dbReference type="PROSITE" id="PS51186">
    <property type="entry name" value="GNAT"/>
    <property type="match status" value="1"/>
</dbReference>
<dbReference type="Gene3D" id="3.40.630.30">
    <property type="match status" value="1"/>
</dbReference>
<dbReference type="InterPro" id="IPR010037">
    <property type="entry name" value="FkbH_domain"/>
</dbReference>
<evidence type="ECO:0000259" key="2">
    <source>
        <dbReference type="PROSITE" id="PS51186"/>
    </source>
</evidence>
<dbReference type="GO" id="GO:0016747">
    <property type="term" value="F:acyltransferase activity, transferring groups other than amino-acyl groups"/>
    <property type="evidence" value="ECO:0007669"/>
    <property type="project" value="InterPro"/>
</dbReference>
<feature type="region of interest" description="Disordered" evidence="1">
    <location>
        <begin position="1"/>
        <end position="57"/>
    </location>
</feature>
<dbReference type="SUPFAM" id="SSF55729">
    <property type="entry name" value="Acyl-CoA N-acyltransferases (Nat)"/>
    <property type="match status" value="1"/>
</dbReference>